<dbReference type="SUPFAM" id="SSF51261">
    <property type="entry name" value="Duplicated hybrid motif"/>
    <property type="match status" value="1"/>
</dbReference>
<dbReference type="InterPro" id="IPR011055">
    <property type="entry name" value="Dup_hybrid_motif"/>
</dbReference>
<keyword evidence="5" id="KW-1185">Reference proteome</keyword>
<dbReference type="InterPro" id="IPR016047">
    <property type="entry name" value="M23ase_b-sheet_dom"/>
</dbReference>
<evidence type="ECO:0000256" key="1">
    <source>
        <dbReference type="ARBA" id="ARBA00022729"/>
    </source>
</evidence>
<dbReference type="Proteomes" id="UP000321720">
    <property type="component" value="Unassembled WGS sequence"/>
</dbReference>
<gene>
    <name evidence="4" type="ORF">CCO02nite_10140</name>
</gene>
<feature type="signal peptide" evidence="2">
    <location>
        <begin position="1"/>
        <end position="24"/>
    </location>
</feature>
<accession>A0A511J8N1</accession>
<dbReference type="AlphaFoldDB" id="A0A511J8N1"/>
<dbReference type="EMBL" id="BJWG01000003">
    <property type="protein sequence ID" value="GEL94356.1"/>
    <property type="molecule type" value="Genomic_DNA"/>
</dbReference>
<sequence length="173" mass="17112">MRASAVVVLLAATLALAAPATVLASPSKPAPVTTAPASSSGYIAPVDPWELVHPFVPPPRPWAPGHRGVDLRADVGQAVRAPGTGTVTFAGTVAGRGVLSIALGDGVITSLEPVVAGVAAGERVVAGQSVGVVGATSGHCAPATCLHWGVRTSPQTYIDPLTLLGLGPIVLLG</sequence>
<proteinExistence type="predicted"/>
<dbReference type="OrthoDB" id="5245088at2"/>
<evidence type="ECO:0000313" key="5">
    <source>
        <dbReference type="Proteomes" id="UP000321720"/>
    </source>
</evidence>
<protein>
    <recommendedName>
        <fullName evidence="3">M23ase beta-sheet core domain-containing protein</fullName>
    </recommendedName>
</protein>
<evidence type="ECO:0000313" key="4">
    <source>
        <dbReference type="EMBL" id="GEL94356.1"/>
    </source>
</evidence>
<evidence type="ECO:0000259" key="3">
    <source>
        <dbReference type="Pfam" id="PF01551"/>
    </source>
</evidence>
<keyword evidence="1 2" id="KW-0732">Signal</keyword>
<dbReference type="PANTHER" id="PTHR21666">
    <property type="entry name" value="PEPTIDASE-RELATED"/>
    <property type="match status" value="1"/>
</dbReference>
<feature type="chain" id="PRO_5021828752" description="M23ase beta-sheet core domain-containing protein" evidence="2">
    <location>
        <begin position="25"/>
        <end position="173"/>
    </location>
</feature>
<dbReference type="InterPro" id="IPR050570">
    <property type="entry name" value="Cell_wall_metabolism_enzyme"/>
</dbReference>
<evidence type="ECO:0000256" key="2">
    <source>
        <dbReference type="SAM" id="SignalP"/>
    </source>
</evidence>
<dbReference type="Pfam" id="PF01551">
    <property type="entry name" value="Peptidase_M23"/>
    <property type="match status" value="1"/>
</dbReference>
<dbReference type="RefSeq" id="WP_146841959.1">
    <property type="nucleotide sequence ID" value="NZ_BJWG01000003.1"/>
</dbReference>
<dbReference type="PANTHER" id="PTHR21666:SF289">
    <property type="entry name" value="L-ALA--D-GLU ENDOPEPTIDASE"/>
    <property type="match status" value="1"/>
</dbReference>
<name>A0A511J8N1_9CELL</name>
<organism evidence="4 5">
    <name type="scientific">Cellulomonas composti</name>
    <dbReference type="NCBI Taxonomy" id="266130"/>
    <lineage>
        <taxon>Bacteria</taxon>
        <taxon>Bacillati</taxon>
        <taxon>Actinomycetota</taxon>
        <taxon>Actinomycetes</taxon>
        <taxon>Micrococcales</taxon>
        <taxon>Cellulomonadaceae</taxon>
        <taxon>Cellulomonas</taxon>
    </lineage>
</organism>
<dbReference type="CDD" id="cd12797">
    <property type="entry name" value="M23_peptidase"/>
    <property type="match status" value="1"/>
</dbReference>
<comment type="caution">
    <text evidence="4">The sequence shown here is derived from an EMBL/GenBank/DDBJ whole genome shotgun (WGS) entry which is preliminary data.</text>
</comment>
<dbReference type="Gene3D" id="2.70.70.10">
    <property type="entry name" value="Glucose Permease (Domain IIA)"/>
    <property type="match status" value="1"/>
</dbReference>
<dbReference type="GO" id="GO:0004222">
    <property type="term" value="F:metalloendopeptidase activity"/>
    <property type="evidence" value="ECO:0007669"/>
    <property type="project" value="TreeGrafter"/>
</dbReference>
<feature type="domain" description="M23ase beta-sheet core" evidence="3">
    <location>
        <begin position="65"/>
        <end position="159"/>
    </location>
</feature>
<reference evidence="4 5" key="1">
    <citation type="submission" date="2019-07" db="EMBL/GenBank/DDBJ databases">
        <title>Whole genome shotgun sequence of Cellulomonas composti NBRC 100758.</title>
        <authorList>
            <person name="Hosoyama A."/>
            <person name="Uohara A."/>
            <person name="Ohji S."/>
            <person name="Ichikawa N."/>
        </authorList>
    </citation>
    <scope>NUCLEOTIDE SEQUENCE [LARGE SCALE GENOMIC DNA]</scope>
    <source>
        <strain evidence="4 5">NBRC 100758</strain>
    </source>
</reference>